<dbReference type="EMBL" id="BRYA01000333">
    <property type="protein sequence ID" value="GMI47172.1"/>
    <property type="molecule type" value="Genomic_DNA"/>
</dbReference>
<reference evidence="6" key="1">
    <citation type="journal article" date="2023" name="Commun. Biol.">
        <title>Genome analysis of Parmales, the sister group of diatoms, reveals the evolutionary specialization of diatoms from phago-mixotrophs to photoautotrophs.</title>
        <authorList>
            <person name="Ban H."/>
            <person name="Sato S."/>
            <person name="Yoshikawa S."/>
            <person name="Yamada K."/>
            <person name="Nakamura Y."/>
            <person name="Ichinomiya M."/>
            <person name="Sato N."/>
            <person name="Blanc-Mathieu R."/>
            <person name="Endo H."/>
            <person name="Kuwata A."/>
            <person name="Ogata H."/>
        </authorList>
    </citation>
    <scope>NUCLEOTIDE SEQUENCE [LARGE SCALE GENOMIC DNA]</scope>
</reference>
<evidence type="ECO:0000256" key="2">
    <source>
        <dbReference type="ARBA" id="ARBA00023273"/>
    </source>
</evidence>
<dbReference type="OrthoDB" id="192412at2759"/>
<keyword evidence="3" id="KW-0175">Coiled coil</keyword>
<sequence>MNSMKPSATSGSPSHNGKVSPASSLGYGNGHLDPLKRSSGFTTRTRGALRASPVKKTKGMGGTSGLTGNGSRSKKAGQAYSPPKMTTAKFYKNGKTPRNNFTNRLAPLSPGRLDPSLSPSSPFHTVYSSVSRVYEGGSSVDNSEMQTVLRDLKDLNREQEAARPEGGRSSPLIWDEASSIARAATEADDVMDDIGNGLSEETAKMLAFALNKVEILNSTSSLAADTSKHFDPDFQKKLKAANSTNNTPKHTTSSPSQLQFAESSPPNAANDLPPTLEDVPYGSYEDSASSPPLYSPTPSQSVSNRNKLMMSLPGQGSKTERERWRNERVRYGASVTTSNMDEATFLPPPGRSMTKSRASSSRGASIRGGTLTHKKSTASLPNEGPSPFPDHVTGSENDDMGPLVPHEASSCEEMWVQNYATDVQRYSSVSLWAELKMAETEALVDSQTLPANALAAMSAQLLVDTEHKFTDRNGGAIHDVVDDVLNSVFMLTDSDGKPTCEAARTILERNVVVPRSEQVSLEGFTPEIDDGSVFGGHEDLVMKHQVFELGLEGSKKKLQLFMDCPTYYDQMRYLWSNLKKEIVVRPPCHRKMQAMRAERRMETRMIERACDHWAKGVVEVMFSAWKFEVSIAHEREKKGKYMFMMMQIKISDIFKVWKDYTKENRTFREMSANIQAKEKIADMKVQLKKLNLRNSGGIGENRNARTAAEKAKRKAEDAKAVYEMPARQVDTLHRIVKGFNRIYKAFAKFQDTQHEYHIEEMFRVDDDTTRLAPLYKWKTVGPNEDSYNKGRRPSLGGRPSDLLDPGKFDAETDCDEADEDIIRNWTPGQFKSVEKTPAFKPFETRAGHRTLRWVNNCLRDFRYDQNLPKSRMCRTWTDLEDGTMLEKLLMHLTNKSSRVKFNLQQGYNKLEQCYQFMAEKNVEEVTEDFHKENPQVLKCWSLLKYASDHMMGCLRHIDQEHLTNLKRPKTKVEIEKHEARMASLAMRTKETGIVVHVMSQYMGQRIHVLHIHEPMTFAVIAELFTVFFKDCQVMIGEQDHFEKIFERNLKGDREKLQEIFDNLARYGPTNWEHAQLLTMAGKIEEVWKKFEKTDTFLHTQWVKCLDDRLRYRAHLPTLIRLVWQSVCTTVLSRKVRTEEDLDDGTFTTVNRLQLMSEFKRNGIISDVIIDEEMTEITKVLRNRIRDLKRIFQFYAAAGDNGPATSMDNAEFWKFVKDCKLQKDRQKLPSVRVDLIFQACNIDYSLVGAARIASDDGELDPTEWVEGLCRLAMYRYTKGSVAKRLSKMLNEDILPNACSLDIDVFRDRLGGDRVKDTLQMHKVNCKPVFVEYAADDQSDGAVDSLESMNSAELVTYCRDMKLCGGPPALSERAVKTLFAFCQQEEEDIDEGEDETQSDSEQVYSEFMETNAAIGSQMRPDPYNVLEMRIDQYLNELVHPVALTLQRFRGRGLKTVERLKELWLEKCQREAEAEEA</sequence>
<feature type="compositionally biased region" description="Low complexity" evidence="4">
    <location>
        <begin position="356"/>
        <end position="369"/>
    </location>
</feature>
<evidence type="ECO:0000313" key="6">
    <source>
        <dbReference type="Proteomes" id="UP001165065"/>
    </source>
</evidence>
<dbReference type="SUPFAM" id="SSF47473">
    <property type="entry name" value="EF-hand"/>
    <property type="match status" value="1"/>
</dbReference>
<evidence type="ECO:0000256" key="1">
    <source>
        <dbReference type="ARBA" id="ARBA00004316"/>
    </source>
</evidence>
<keyword evidence="6" id="KW-1185">Reference proteome</keyword>
<feature type="region of interest" description="Disordered" evidence="4">
    <location>
        <begin position="782"/>
        <end position="803"/>
    </location>
</feature>
<organism evidence="5 6">
    <name type="scientific">Triparma columacea</name>
    <dbReference type="NCBI Taxonomy" id="722753"/>
    <lineage>
        <taxon>Eukaryota</taxon>
        <taxon>Sar</taxon>
        <taxon>Stramenopiles</taxon>
        <taxon>Ochrophyta</taxon>
        <taxon>Bolidophyceae</taxon>
        <taxon>Parmales</taxon>
        <taxon>Triparmaceae</taxon>
        <taxon>Triparma</taxon>
    </lineage>
</organism>
<dbReference type="GO" id="GO:0042995">
    <property type="term" value="C:cell projection"/>
    <property type="evidence" value="ECO:0007669"/>
    <property type="project" value="UniProtKB-SubCell"/>
</dbReference>
<feature type="compositionally biased region" description="Polar residues" evidence="4">
    <location>
        <begin position="1"/>
        <end position="23"/>
    </location>
</feature>
<dbReference type="Proteomes" id="UP001165065">
    <property type="component" value="Unassembled WGS sequence"/>
</dbReference>
<evidence type="ECO:0000256" key="4">
    <source>
        <dbReference type="SAM" id="MobiDB-lite"/>
    </source>
</evidence>
<feature type="region of interest" description="Disordered" evidence="4">
    <location>
        <begin position="240"/>
        <end position="304"/>
    </location>
</feature>
<accession>A0A9W7LF02</accession>
<feature type="compositionally biased region" description="Polar residues" evidence="4">
    <location>
        <begin position="241"/>
        <end position="267"/>
    </location>
</feature>
<feature type="compositionally biased region" description="Polar residues" evidence="4">
    <location>
        <begin position="286"/>
        <end position="304"/>
    </location>
</feature>
<dbReference type="Gene3D" id="1.10.238.10">
    <property type="entry name" value="EF-hand"/>
    <property type="match status" value="1"/>
</dbReference>
<proteinExistence type="predicted"/>
<name>A0A9W7LF02_9STRA</name>
<gene>
    <name evidence="5" type="ORF">TrCOL_g6524</name>
</gene>
<feature type="region of interest" description="Disordered" evidence="4">
    <location>
        <begin position="340"/>
        <end position="396"/>
    </location>
</feature>
<evidence type="ECO:0000313" key="5">
    <source>
        <dbReference type="EMBL" id="GMI47172.1"/>
    </source>
</evidence>
<dbReference type="InterPro" id="IPR011992">
    <property type="entry name" value="EF-hand-dom_pair"/>
</dbReference>
<evidence type="ECO:0000256" key="3">
    <source>
        <dbReference type="SAM" id="Coils"/>
    </source>
</evidence>
<dbReference type="PANTHER" id="PTHR46613">
    <property type="entry name" value="RADIAL SPOKE HEAD 10 HOMOLOG B-RELATED"/>
    <property type="match status" value="1"/>
</dbReference>
<dbReference type="PANTHER" id="PTHR46613:SF1">
    <property type="entry name" value="RADIAL SPOKE HEAD 10 HOMOLOG B-RELATED"/>
    <property type="match status" value="1"/>
</dbReference>
<protein>
    <submittedName>
        <fullName evidence="5">Uncharacterized protein</fullName>
    </submittedName>
</protein>
<comment type="subcellular location">
    <subcellularLocation>
        <location evidence="1">Cell projection</location>
    </subcellularLocation>
</comment>
<feature type="compositionally biased region" description="Gly residues" evidence="4">
    <location>
        <begin position="59"/>
        <end position="68"/>
    </location>
</feature>
<keyword evidence="2" id="KW-0966">Cell projection</keyword>
<comment type="caution">
    <text evidence="5">The sequence shown here is derived from an EMBL/GenBank/DDBJ whole genome shotgun (WGS) entry which is preliminary data.</text>
</comment>
<feature type="region of interest" description="Disordered" evidence="4">
    <location>
        <begin position="1"/>
        <end position="101"/>
    </location>
</feature>
<feature type="coiled-coil region" evidence="3">
    <location>
        <begin position="673"/>
        <end position="721"/>
    </location>
</feature>